<evidence type="ECO:0000313" key="2">
    <source>
        <dbReference type="EMBL" id="ACF71001.1"/>
    </source>
</evidence>
<dbReference type="GeneID" id="7056092"/>
<accession>B7T235</accession>
<dbReference type="InterPro" id="IPR038409">
    <property type="entry name" value="Ycf54-like_sf"/>
</dbReference>
<proteinExistence type="inferred from homology"/>
<sequence>MVVTKYYFIVASNQFLITEEPLEEVLRERIQYYRITKKRIDFWLLPKPTFLQSKLYKDLTKQLPENCIAIVSTNKIFITWLKLRLNNVFIGKFLGPTEQIQNPLGFEL</sequence>
<keyword evidence="2" id="KW-0150">Chloroplast</keyword>
<dbReference type="RefSeq" id="YP_002327584.1">
    <property type="nucleotide sequence ID" value="NC_011600.1"/>
</dbReference>
<dbReference type="InterPro" id="IPR019616">
    <property type="entry name" value="Ycf54"/>
</dbReference>
<comment type="similarity">
    <text evidence="1">Belongs to the ycf54 family.</text>
</comment>
<dbReference type="PANTHER" id="PTHR35319:SF2">
    <property type="entry name" value="YCF54"/>
    <property type="match status" value="1"/>
</dbReference>
<dbReference type="PANTHER" id="PTHR35319">
    <property type="match status" value="1"/>
</dbReference>
<dbReference type="Gene3D" id="3.30.70.1860">
    <property type="entry name" value="Uncharacterised protein family Ycf54"/>
    <property type="match status" value="1"/>
</dbReference>
<reference evidence="2" key="1">
    <citation type="journal article" date="2008" name="Proc. Natl. Acad. Sci. U.S.A.">
        <title>Horizontal gene transfer of the algal nuclear gene psbO to the photosynthetic sea slug Elysia chlorotica.</title>
        <authorList>
            <person name="Rumpho M.E."/>
            <person name="Worful J.M."/>
            <person name="Lee J."/>
            <person name="Kannan K."/>
            <person name="Tyler M.S."/>
            <person name="Bhattacharya D."/>
            <person name="Moustafa A."/>
            <person name="Manhart J.R."/>
        </authorList>
    </citation>
    <scope>NUCLEOTIDE SEQUENCE [LARGE SCALE GENOMIC DNA]</scope>
    <source>
        <strain>CCMP2940</strain>
    </source>
</reference>
<geneLocation type="chloroplast" evidence="2"/>
<name>B7T235_VAULI</name>
<dbReference type="Pfam" id="PF10674">
    <property type="entry name" value="Ycf54"/>
    <property type="match status" value="1"/>
</dbReference>
<evidence type="ECO:0000256" key="1">
    <source>
        <dbReference type="ARBA" id="ARBA00043978"/>
    </source>
</evidence>
<protein>
    <submittedName>
        <fullName evidence="2">Hypothetical 12.7KD protein</fullName>
    </submittedName>
</protein>
<organism evidence="2">
    <name type="scientific">Vaucheria litorea</name>
    <name type="common">Yellow-green alga</name>
    <dbReference type="NCBI Taxonomy" id="109269"/>
    <lineage>
        <taxon>Eukaryota</taxon>
        <taxon>Sar</taxon>
        <taxon>Stramenopiles</taxon>
        <taxon>Ochrophyta</taxon>
        <taxon>PX clade</taxon>
        <taxon>Xanthophyceae</taxon>
        <taxon>Vaucheriales</taxon>
        <taxon>Vaucheriaceae</taxon>
        <taxon>Vaucheria</taxon>
    </lineage>
</organism>
<dbReference type="EMBL" id="EU912438">
    <property type="protein sequence ID" value="ACF71001.1"/>
    <property type="molecule type" value="Genomic_DNA"/>
</dbReference>
<dbReference type="AlphaFoldDB" id="B7T235"/>
<keyword evidence="2" id="KW-0934">Plastid</keyword>
<gene>
    <name evidence="2" type="primary">ycf54</name>
</gene>